<comment type="caution">
    <text evidence="2">The sequence shown here is derived from an EMBL/GenBank/DDBJ whole genome shotgun (WGS) entry which is preliminary data.</text>
</comment>
<name>A0ABR6KYD2_9HYPH</name>
<proteinExistence type="predicted"/>
<organism evidence="2 3">
    <name type="scientific">Aminobacter niigataensis</name>
    <dbReference type="NCBI Taxonomy" id="83265"/>
    <lineage>
        <taxon>Bacteria</taxon>
        <taxon>Pseudomonadati</taxon>
        <taxon>Pseudomonadota</taxon>
        <taxon>Alphaproteobacteria</taxon>
        <taxon>Hyphomicrobiales</taxon>
        <taxon>Phyllobacteriaceae</taxon>
        <taxon>Aminobacter</taxon>
    </lineage>
</organism>
<evidence type="ECO:0000256" key="1">
    <source>
        <dbReference type="SAM" id="MobiDB-lite"/>
    </source>
</evidence>
<reference evidence="2 3" key="1">
    <citation type="submission" date="2020-08" db="EMBL/GenBank/DDBJ databases">
        <title>Genomic Encyclopedia of Type Strains, Phase IV (KMG-IV): sequencing the most valuable type-strain genomes for metagenomic binning, comparative biology and taxonomic classification.</title>
        <authorList>
            <person name="Goeker M."/>
        </authorList>
    </citation>
    <scope>NUCLEOTIDE SEQUENCE [LARGE SCALE GENOMIC DNA]</scope>
    <source>
        <strain evidence="2 3">DSM 7050</strain>
    </source>
</reference>
<feature type="region of interest" description="Disordered" evidence="1">
    <location>
        <begin position="1"/>
        <end position="25"/>
    </location>
</feature>
<keyword evidence="3" id="KW-1185">Reference proteome</keyword>
<protein>
    <submittedName>
        <fullName evidence="2">Uncharacterized protein</fullName>
    </submittedName>
</protein>
<gene>
    <name evidence="2" type="ORF">GGQ99_001255</name>
</gene>
<dbReference type="Proteomes" id="UP000539538">
    <property type="component" value="Unassembled WGS sequence"/>
</dbReference>
<evidence type="ECO:0000313" key="3">
    <source>
        <dbReference type="Proteomes" id="UP000539538"/>
    </source>
</evidence>
<dbReference type="RefSeq" id="WP_183261384.1">
    <property type="nucleotide sequence ID" value="NZ_BAAAVZ010000003.1"/>
</dbReference>
<evidence type="ECO:0000313" key="2">
    <source>
        <dbReference type="EMBL" id="MBB4649533.1"/>
    </source>
</evidence>
<sequence length="95" mass="11104">MADGSNRPSAQWRRTWDDDPEREDYSAFDGERRVGRIYADSIKGERYWRWFPAWGGARGADRCESRLAAMMALEDAYLQILESHPDPARLFHDKP</sequence>
<accession>A0ABR6KYD2</accession>
<dbReference type="EMBL" id="JACHOT010000001">
    <property type="protein sequence ID" value="MBB4649533.1"/>
    <property type="molecule type" value="Genomic_DNA"/>
</dbReference>